<dbReference type="VEuPathDB" id="FungiDB:PABG_04664"/>
<dbReference type="VEuPathDB" id="FungiDB:PABG_04665"/>
<evidence type="ECO:0000313" key="2">
    <source>
        <dbReference type="Proteomes" id="UP000242814"/>
    </source>
</evidence>
<dbReference type="PANTHER" id="PTHR38567:SF1">
    <property type="entry name" value="DUF4291 DOMAIN-CONTAINING PROTEIN"/>
    <property type="match status" value="1"/>
</dbReference>
<name>A0A1D2JDE5_PARBR</name>
<proteinExistence type="predicted"/>
<dbReference type="Proteomes" id="UP000242814">
    <property type="component" value="Unassembled WGS sequence"/>
</dbReference>
<sequence>MKRSGFKTTSYRFRILSKFLNRERDAVWKEDKMLQDVDAEPRALVHEDFHGGNMFASDGRLADIRVIFPTVTETMDQPNVAPTKYSIRAQYTSKTITVYQAYPPAIANAALYAGKFVAPFKRRRMTWIKPSFLWMAYRCGWATKKDQERVLAIEIAREGFEWALAHACLSHPTPRLYADHAAWELRKNESPVRVQWDPERDFEFRPLEYRSLQVGLKEEAVDRYVDEWTVGIRDVTGLMQEIGQLVGEGKIEEARRKMPVEEVYVLPTDVATVVGAD</sequence>
<comment type="caution">
    <text evidence="1">The sequence shown here is derived from an EMBL/GenBank/DDBJ whole genome shotgun (WGS) entry which is preliminary data.</text>
</comment>
<dbReference type="EMBL" id="LZYO01000172">
    <property type="protein sequence ID" value="ODH26887.1"/>
    <property type="molecule type" value="Genomic_DNA"/>
</dbReference>
<protein>
    <submittedName>
        <fullName evidence="1">Uncharacterized protein</fullName>
    </submittedName>
</protein>
<gene>
    <name evidence="1" type="ORF">ACO22_04382</name>
</gene>
<accession>A0A1D2JDE5</accession>
<organism evidence="1 2">
    <name type="scientific">Paracoccidioides brasiliensis</name>
    <dbReference type="NCBI Taxonomy" id="121759"/>
    <lineage>
        <taxon>Eukaryota</taxon>
        <taxon>Fungi</taxon>
        <taxon>Dikarya</taxon>
        <taxon>Ascomycota</taxon>
        <taxon>Pezizomycotina</taxon>
        <taxon>Eurotiomycetes</taxon>
        <taxon>Eurotiomycetidae</taxon>
        <taxon>Onygenales</taxon>
        <taxon>Ajellomycetaceae</taxon>
        <taxon>Paracoccidioides</taxon>
    </lineage>
</organism>
<dbReference type="Pfam" id="PF14124">
    <property type="entry name" value="DUF4291"/>
    <property type="match status" value="1"/>
</dbReference>
<dbReference type="InterPro" id="IPR025633">
    <property type="entry name" value="DUF4291"/>
</dbReference>
<reference evidence="1 2" key="1">
    <citation type="submission" date="2016-06" db="EMBL/GenBank/DDBJ databases">
        <authorList>
            <person name="Kjaerup R.B."/>
            <person name="Dalgaard T.S."/>
            <person name="Juul-Madsen H.R."/>
        </authorList>
    </citation>
    <scope>NUCLEOTIDE SEQUENCE [LARGE SCALE GENOMIC DNA]</scope>
    <source>
        <strain evidence="1 2">Pb300</strain>
    </source>
</reference>
<dbReference type="PANTHER" id="PTHR38567">
    <property type="entry name" value="DUF4291 DOMAIN-CONTAINING PROTEIN"/>
    <property type="match status" value="1"/>
</dbReference>
<evidence type="ECO:0000313" key="1">
    <source>
        <dbReference type="EMBL" id="ODH26887.1"/>
    </source>
</evidence>
<dbReference type="AlphaFoldDB" id="A0A1D2JDE5"/>
<dbReference type="VEuPathDB" id="FungiDB:PADG_05289"/>